<evidence type="ECO:0000259" key="2">
    <source>
        <dbReference type="Pfam" id="PF00561"/>
    </source>
</evidence>
<reference evidence="3" key="4">
    <citation type="submission" date="2024-05" db="EMBL/GenBank/DDBJ databases">
        <authorList>
            <person name="Sun Q."/>
            <person name="Zhou Y."/>
        </authorList>
    </citation>
    <scope>NUCLEOTIDE SEQUENCE</scope>
    <source>
        <strain evidence="3">CGMCC 1.15931</strain>
    </source>
</reference>
<dbReference type="GO" id="GO:0016020">
    <property type="term" value="C:membrane"/>
    <property type="evidence" value="ECO:0007669"/>
    <property type="project" value="TreeGrafter"/>
</dbReference>
<accession>A0A6I3T1K6</accession>
<dbReference type="GO" id="GO:0016787">
    <property type="term" value="F:hydrolase activity"/>
    <property type="evidence" value="ECO:0007669"/>
    <property type="project" value="UniProtKB-KW"/>
</dbReference>
<feature type="chain" id="PRO_5026201459" evidence="1">
    <location>
        <begin position="36"/>
        <end position="287"/>
    </location>
</feature>
<feature type="signal peptide" evidence="1">
    <location>
        <begin position="1"/>
        <end position="35"/>
    </location>
</feature>
<gene>
    <name evidence="3" type="ORF">GCM10011572_04900</name>
    <name evidence="4" type="ORF">GM672_22140</name>
</gene>
<dbReference type="OrthoDB" id="7185741at2"/>
<dbReference type="Pfam" id="PF00561">
    <property type="entry name" value="Abhydrolase_1"/>
    <property type="match status" value="1"/>
</dbReference>
<keyword evidence="1" id="KW-0732">Signal</keyword>
<evidence type="ECO:0000313" key="3">
    <source>
        <dbReference type="EMBL" id="GGB85943.1"/>
    </source>
</evidence>
<keyword evidence="4" id="KW-0378">Hydrolase</keyword>
<dbReference type="Proteomes" id="UP000430634">
    <property type="component" value="Unassembled WGS sequence"/>
</dbReference>
<dbReference type="InterPro" id="IPR000073">
    <property type="entry name" value="AB_hydrolase_1"/>
</dbReference>
<dbReference type="InterPro" id="IPR050266">
    <property type="entry name" value="AB_hydrolase_sf"/>
</dbReference>
<sequence>MTPALPRLPRPRALALVPSFSLAVACLLAPGHAVAAGAANEIVAEVIAGQRIESVTIMNPDARACVVFENGSRATVDSWSKVIDPLRSSASIFAYNRPGYGNSQEAATPRDGATVVEELRRMLKQKGLAPPYILVGHSLGGLYMQLFARRYPDEVGGLVLVDSLYPGVIKKPEDFPLLTRGAKRLFFSATVNDEIDLIHQTGEQVLALGPIDDKPIVQLINRPTGAFAIPVDFGVMNHSKETTTLVRGLYPKATRLFLDSAHQMQQESPTEVVDAIKGVIAMLPSKN</sequence>
<proteinExistence type="predicted"/>
<dbReference type="PANTHER" id="PTHR43798">
    <property type="entry name" value="MONOACYLGLYCEROL LIPASE"/>
    <property type="match status" value="1"/>
</dbReference>
<reference evidence="6" key="2">
    <citation type="journal article" date="2019" name="Int. J. Syst. Evol. Microbiol.">
        <title>The Global Catalogue of Microorganisms (GCM) 10K type strain sequencing project: providing services to taxonomists for standard genome sequencing and annotation.</title>
        <authorList>
            <consortium name="The Broad Institute Genomics Platform"/>
            <consortium name="The Broad Institute Genome Sequencing Center for Infectious Disease"/>
            <person name="Wu L."/>
            <person name="Ma J."/>
        </authorList>
    </citation>
    <scope>NUCLEOTIDE SEQUENCE [LARGE SCALE GENOMIC DNA]</scope>
    <source>
        <strain evidence="6">CGMCC 1.15931</strain>
    </source>
</reference>
<reference evidence="4 5" key="3">
    <citation type="submission" date="2019-11" db="EMBL/GenBank/DDBJ databases">
        <title>Type strains purchased from KCTC, JCM and DSMZ.</title>
        <authorList>
            <person name="Lu H."/>
        </authorList>
    </citation>
    <scope>NUCLEOTIDE SEQUENCE [LARGE SCALE GENOMIC DNA]</scope>
    <source>
        <strain evidence="4 5">KCTC 52429</strain>
    </source>
</reference>
<feature type="domain" description="AB hydrolase-1" evidence="2">
    <location>
        <begin position="66"/>
        <end position="201"/>
    </location>
</feature>
<evidence type="ECO:0000256" key="1">
    <source>
        <dbReference type="SAM" id="SignalP"/>
    </source>
</evidence>
<dbReference type="AlphaFoldDB" id="A0A6I3T1K6"/>
<evidence type="ECO:0000313" key="5">
    <source>
        <dbReference type="Proteomes" id="UP000430634"/>
    </source>
</evidence>
<dbReference type="SUPFAM" id="SSF53474">
    <property type="entry name" value="alpha/beta-Hydrolases"/>
    <property type="match status" value="1"/>
</dbReference>
<keyword evidence="6" id="KW-1185">Reference proteome</keyword>
<evidence type="ECO:0000313" key="6">
    <source>
        <dbReference type="Proteomes" id="UP000622638"/>
    </source>
</evidence>
<dbReference type="Proteomes" id="UP000622638">
    <property type="component" value="Unassembled WGS sequence"/>
</dbReference>
<name>A0A6I3T1K6_9BURK</name>
<reference evidence="3" key="1">
    <citation type="journal article" date="2014" name="Int. J. Syst. Evol. Microbiol.">
        <title>Complete genome of a new Firmicutes species belonging to the dominant human colonic microbiota ('Ruminococcus bicirculans') reveals two chromosomes and a selective capacity to utilize plant glucans.</title>
        <authorList>
            <consortium name="NISC Comparative Sequencing Program"/>
            <person name="Wegmann U."/>
            <person name="Louis P."/>
            <person name="Goesmann A."/>
            <person name="Henrissat B."/>
            <person name="Duncan S.H."/>
            <person name="Flint H.J."/>
        </authorList>
    </citation>
    <scope>NUCLEOTIDE SEQUENCE</scope>
    <source>
        <strain evidence="3">CGMCC 1.15931</strain>
    </source>
</reference>
<protein>
    <submittedName>
        <fullName evidence="4">Alpha/beta fold hydrolase</fullName>
    </submittedName>
</protein>
<evidence type="ECO:0000313" key="4">
    <source>
        <dbReference type="EMBL" id="MTV55428.1"/>
    </source>
</evidence>
<dbReference type="PROSITE" id="PS51257">
    <property type="entry name" value="PROKAR_LIPOPROTEIN"/>
    <property type="match status" value="1"/>
</dbReference>
<dbReference type="Gene3D" id="3.40.50.1820">
    <property type="entry name" value="alpha/beta hydrolase"/>
    <property type="match status" value="1"/>
</dbReference>
<dbReference type="EMBL" id="WNKZ01000084">
    <property type="protein sequence ID" value="MTV55428.1"/>
    <property type="molecule type" value="Genomic_DNA"/>
</dbReference>
<dbReference type="PRINTS" id="PR00111">
    <property type="entry name" value="ABHYDROLASE"/>
</dbReference>
<dbReference type="InterPro" id="IPR029058">
    <property type="entry name" value="AB_hydrolase_fold"/>
</dbReference>
<comment type="caution">
    <text evidence="4">The sequence shown here is derived from an EMBL/GenBank/DDBJ whole genome shotgun (WGS) entry which is preliminary data.</text>
</comment>
<dbReference type="PANTHER" id="PTHR43798:SF33">
    <property type="entry name" value="HYDROLASE, PUTATIVE (AFU_ORTHOLOGUE AFUA_2G14860)-RELATED"/>
    <property type="match status" value="1"/>
</dbReference>
<dbReference type="EMBL" id="BMKG01000001">
    <property type="protein sequence ID" value="GGB85943.1"/>
    <property type="molecule type" value="Genomic_DNA"/>
</dbReference>
<organism evidence="4 5">
    <name type="scientific">Pseudoduganella buxea</name>
    <dbReference type="NCBI Taxonomy" id="1949069"/>
    <lineage>
        <taxon>Bacteria</taxon>
        <taxon>Pseudomonadati</taxon>
        <taxon>Pseudomonadota</taxon>
        <taxon>Betaproteobacteria</taxon>
        <taxon>Burkholderiales</taxon>
        <taxon>Oxalobacteraceae</taxon>
        <taxon>Telluria group</taxon>
        <taxon>Pseudoduganella</taxon>
    </lineage>
</organism>